<accession>A0A834L9P9</accession>
<gene>
    <name evidence="2" type="ORF">RHSIM_Rhsim11G0152400</name>
</gene>
<dbReference type="PANTHER" id="PTHR31248">
    <property type="entry name" value="DOMAIN PROTEIN, PUTATIVE (AFU_ORTHOLOGUE AFUA_5G04290)-RELATED"/>
    <property type="match status" value="1"/>
</dbReference>
<evidence type="ECO:0000313" key="2">
    <source>
        <dbReference type="EMBL" id="KAF7126262.1"/>
    </source>
</evidence>
<evidence type="ECO:0000256" key="1">
    <source>
        <dbReference type="SAM" id="MobiDB-lite"/>
    </source>
</evidence>
<evidence type="ECO:0008006" key="4">
    <source>
        <dbReference type="Google" id="ProtNLM"/>
    </source>
</evidence>
<name>A0A834L9P9_RHOSS</name>
<dbReference type="AlphaFoldDB" id="A0A834L9P9"/>
<feature type="compositionally biased region" description="Low complexity" evidence="1">
    <location>
        <begin position="50"/>
        <end position="63"/>
    </location>
</feature>
<comment type="caution">
    <text evidence="2">The sequence shown here is derived from an EMBL/GenBank/DDBJ whole genome shotgun (WGS) entry which is preliminary data.</text>
</comment>
<sequence>MSYYNQQQPPVGVPPPQGYPPEGYAKDAYPPPGYPPQGYPQPGYPPQGYPPQGGYPPQYAPQYAQPPPTNKAKSRVILQKGMLRMLILHRATLHRGIHSQATLLKGTHLREGTLPNMPLSMPSLPLNNSKAAALINRSELCSRVCEGSTRSGIWVVAWWVGNWYWVTFRGDGGNWKEMRLTESRGTVKRFLGRFYEIALRIKVNIRICYEVQISSQRYNHHAVLVVRLSHQFSNFDTPHRCSIAPGSKRSVSPPSLLGLGFSNQHWLAYNPNVS</sequence>
<dbReference type="PANTHER" id="PTHR31248:SF28">
    <property type="entry name" value="PROTEIN CYSTEINE-RICH TRANSMEMBRANE MODULE 10"/>
    <property type="match status" value="1"/>
</dbReference>
<protein>
    <recommendedName>
        <fullName evidence="4">Rhodopsin</fullName>
    </recommendedName>
</protein>
<keyword evidence="3" id="KW-1185">Reference proteome</keyword>
<dbReference type="Proteomes" id="UP000626092">
    <property type="component" value="Unassembled WGS sequence"/>
</dbReference>
<reference evidence="2" key="1">
    <citation type="submission" date="2019-11" db="EMBL/GenBank/DDBJ databases">
        <authorList>
            <person name="Liu Y."/>
            <person name="Hou J."/>
            <person name="Li T.-Q."/>
            <person name="Guan C.-H."/>
            <person name="Wu X."/>
            <person name="Wu H.-Z."/>
            <person name="Ling F."/>
            <person name="Zhang R."/>
            <person name="Shi X.-G."/>
            <person name="Ren J.-P."/>
            <person name="Chen E.-F."/>
            <person name="Sun J.-M."/>
        </authorList>
    </citation>
    <scope>NUCLEOTIDE SEQUENCE</scope>
    <source>
        <strain evidence="2">Adult_tree_wgs_1</strain>
        <tissue evidence="2">Leaves</tissue>
    </source>
</reference>
<dbReference type="EMBL" id="WJXA01000011">
    <property type="protein sequence ID" value="KAF7126262.1"/>
    <property type="molecule type" value="Genomic_DNA"/>
</dbReference>
<organism evidence="2 3">
    <name type="scientific">Rhododendron simsii</name>
    <name type="common">Sims's rhododendron</name>
    <dbReference type="NCBI Taxonomy" id="118357"/>
    <lineage>
        <taxon>Eukaryota</taxon>
        <taxon>Viridiplantae</taxon>
        <taxon>Streptophyta</taxon>
        <taxon>Embryophyta</taxon>
        <taxon>Tracheophyta</taxon>
        <taxon>Spermatophyta</taxon>
        <taxon>Magnoliopsida</taxon>
        <taxon>eudicotyledons</taxon>
        <taxon>Gunneridae</taxon>
        <taxon>Pentapetalae</taxon>
        <taxon>asterids</taxon>
        <taxon>Ericales</taxon>
        <taxon>Ericaceae</taxon>
        <taxon>Ericoideae</taxon>
        <taxon>Rhodoreae</taxon>
        <taxon>Rhododendron</taxon>
    </lineage>
</organism>
<proteinExistence type="predicted"/>
<feature type="region of interest" description="Disordered" evidence="1">
    <location>
        <begin position="1"/>
        <end position="73"/>
    </location>
</feature>
<feature type="compositionally biased region" description="Pro residues" evidence="1">
    <location>
        <begin position="29"/>
        <end position="49"/>
    </location>
</feature>
<evidence type="ECO:0000313" key="3">
    <source>
        <dbReference type="Proteomes" id="UP000626092"/>
    </source>
</evidence>
<feature type="compositionally biased region" description="Low complexity" evidence="1">
    <location>
        <begin position="1"/>
        <end position="10"/>
    </location>
</feature>